<feature type="transmembrane region" description="Helical" evidence="6">
    <location>
        <begin position="273"/>
        <end position="291"/>
    </location>
</feature>
<feature type="domain" description="EamA" evidence="7">
    <location>
        <begin position="9"/>
        <end position="139"/>
    </location>
</feature>
<dbReference type="InterPro" id="IPR050638">
    <property type="entry name" value="AA-Vitamin_Transporters"/>
</dbReference>
<feature type="transmembrane region" description="Helical" evidence="6">
    <location>
        <begin position="95"/>
        <end position="115"/>
    </location>
</feature>
<protein>
    <recommendedName>
        <fullName evidence="7">EamA domain-containing protein</fullName>
    </recommendedName>
</protein>
<evidence type="ECO:0000313" key="9">
    <source>
        <dbReference type="Proteomes" id="UP000002875"/>
    </source>
</evidence>
<organism evidence="8 9">
    <name type="scientific">Emticicia oligotrophica (strain DSM 17448 / CIP 109782 / MTCC 6937 / GPTSA100-15)</name>
    <dbReference type="NCBI Taxonomy" id="929562"/>
    <lineage>
        <taxon>Bacteria</taxon>
        <taxon>Pseudomonadati</taxon>
        <taxon>Bacteroidota</taxon>
        <taxon>Cytophagia</taxon>
        <taxon>Cytophagales</taxon>
        <taxon>Leadbetterellaceae</taxon>
        <taxon>Emticicia</taxon>
    </lineage>
</organism>
<evidence type="ECO:0000256" key="2">
    <source>
        <dbReference type="ARBA" id="ARBA00007362"/>
    </source>
</evidence>
<feature type="transmembrane region" description="Helical" evidence="6">
    <location>
        <begin position="151"/>
        <end position="168"/>
    </location>
</feature>
<keyword evidence="9" id="KW-1185">Reference proteome</keyword>
<evidence type="ECO:0000259" key="7">
    <source>
        <dbReference type="Pfam" id="PF00892"/>
    </source>
</evidence>
<dbReference type="Gene3D" id="1.10.3730.20">
    <property type="match status" value="1"/>
</dbReference>
<evidence type="ECO:0000256" key="6">
    <source>
        <dbReference type="SAM" id="Phobius"/>
    </source>
</evidence>
<accession>A0ABN4AM75</accession>
<dbReference type="EMBL" id="CP002961">
    <property type="protein sequence ID" value="AFK03339.1"/>
    <property type="molecule type" value="Genomic_DNA"/>
</dbReference>
<keyword evidence="4 6" id="KW-1133">Transmembrane helix</keyword>
<feature type="transmembrane region" description="Helical" evidence="6">
    <location>
        <begin position="69"/>
        <end position="89"/>
    </location>
</feature>
<dbReference type="Pfam" id="PF00892">
    <property type="entry name" value="EamA"/>
    <property type="match status" value="2"/>
</dbReference>
<name>A0ABN4AM75_EMTOG</name>
<dbReference type="PANTHER" id="PTHR32322:SF2">
    <property type="entry name" value="EAMA DOMAIN-CONTAINING PROTEIN"/>
    <property type="match status" value="1"/>
</dbReference>
<evidence type="ECO:0000256" key="4">
    <source>
        <dbReference type="ARBA" id="ARBA00022989"/>
    </source>
</evidence>
<evidence type="ECO:0000313" key="8">
    <source>
        <dbReference type="EMBL" id="AFK03339.1"/>
    </source>
</evidence>
<dbReference type="InterPro" id="IPR037185">
    <property type="entry name" value="EmrE-like"/>
</dbReference>
<feature type="domain" description="EamA" evidence="7">
    <location>
        <begin position="155"/>
        <end position="290"/>
    </location>
</feature>
<feature type="transmembrane region" description="Helical" evidence="6">
    <location>
        <begin position="218"/>
        <end position="239"/>
    </location>
</feature>
<keyword evidence="5 6" id="KW-0472">Membrane</keyword>
<dbReference type="PANTHER" id="PTHR32322">
    <property type="entry name" value="INNER MEMBRANE TRANSPORTER"/>
    <property type="match status" value="1"/>
</dbReference>
<feature type="transmembrane region" description="Helical" evidence="6">
    <location>
        <begin position="35"/>
        <end position="57"/>
    </location>
</feature>
<dbReference type="SUPFAM" id="SSF103481">
    <property type="entry name" value="Multidrug resistance efflux transporter EmrE"/>
    <property type="match status" value="2"/>
</dbReference>
<dbReference type="Proteomes" id="UP000002875">
    <property type="component" value="Chromosome"/>
</dbReference>
<gene>
    <name evidence="8" type="ordered locus">Emtol_2201</name>
</gene>
<feature type="transmembrane region" description="Helical" evidence="6">
    <location>
        <begin position="122"/>
        <end position="139"/>
    </location>
</feature>
<evidence type="ECO:0000256" key="5">
    <source>
        <dbReference type="ARBA" id="ARBA00023136"/>
    </source>
</evidence>
<sequence>MSQKTKILIALGIVYIVWGSTYLGVKFALDSLPPLLISCTRFLLGGSLLFLFTLLRGQGLPTLQQARNAALIGVLLSGVGNCAVAYALLLMPSGLVALLVATLPAWMILLDFLFFSNEKPSFIGTIGLVLGLVGMAVLLNPTQQIGQREVALFPAFIVFLGSIAWAFGSLKSPYLVLPKSLQSTAIQMVVGGCFSLTMSIIFEKDQIHSLLNMSNSTFWAMVYLILIGSYVGYTAYVWLINNAPPQLTATYAYVNPVVAIFLGWIFINERLTSRSMLASAIILAGVAMMTLGRKRKPHEVDV</sequence>
<comment type="subcellular location">
    <subcellularLocation>
        <location evidence="1">Membrane</location>
        <topology evidence="1">Multi-pass membrane protein</topology>
    </subcellularLocation>
</comment>
<comment type="similarity">
    <text evidence="2">Belongs to the EamA transporter family.</text>
</comment>
<feature type="transmembrane region" description="Helical" evidence="6">
    <location>
        <begin position="7"/>
        <end position="29"/>
    </location>
</feature>
<keyword evidence="3 6" id="KW-0812">Transmembrane</keyword>
<feature type="transmembrane region" description="Helical" evidence="6">
    <location>
        <begin position="180"/>
        <end position="202"/>
    </location>
</feature>
<evidence type="ECO:0000256" key="1">
    <source>
        <dbReference type="ARBA" id="ARBA00004141"/>
    </source>
</evidence>
<evidence type="ECO:0000256" key="3">
    <source>
        <dbReference type="ARBA" id="ARBA00022692"/>
    </source>
</evidence>
<dbReference type="RefSeq" id="WP_015029036.1">
    <property type="nucleotide sequence ID" value="NC_018748.1"/>
</dbReference>
<proteinExistence type="inferred from homology"/>
<reference evidence="8 9" key="1">
    <citation type="submission" date="2011-07" db="EMBL/GenBank/DDBJ databases">
        <title>The complete genome of chromosome of Emticicia oligotrophica DSM 17448.</title>
        <authorList>
            <consortium name="US DOE Joint Genome Institute (JGI-PGF)"/>
            <person name="Lucas S."/>
            <person name="Han J."/>
            <person name="Lapidus A."/>
            <person name="Bruce D."/>
            <person name="Goodwin L."/>
            <person name="Pitluck S."/>
            <person name="Peters L."/>
            <person name="Kyrpides N."/>
            <person name="Mavromatis K."/>
            <person name="Ivanova N."/>
            <person name="Ovchinnikova G."/>
            <person name="Teshima H."/>
            <person name="Detter J.C."/>
            <person name="Tapia R."/>
            <person name="Han C."/>
            <person name="Land M."/>
            <person name="Hauser L."/>
            <person name="Markowitz V."/>
            <person name="Cheng J.-F."/>
            <person name="Hugenholtz P."/>
            <person name="Woyke T."/>
            <person name="Wu D."/>
            <person name="Tindall B."/>
            <person name="Pomrenke H."/>
            <person name="Brambilla E."/>
            <person name="Klenk H.-P."/>
            <person name="Eisen J.A."/>
        </authorList>
    </citation>
    <scope>NUCLEOTIDE SEQUENCE [LARGE SCALE GENOMIC DNA]</scope>
    <source>
        <strain evidence="8 9">DSM 17448</strain>
    </source>
</reference>
<feature type="transmembrane region" description="Helical" evidence="6">
    <location>
        <begin position="251"/>
        <end position="267"/>
    </location>
</feature>
<dbReference type="InterPro" id="IPR000620">
    <property type="entry name" value="EamA_dom"/>
</dbReference>